<feature type="compositionally biased region" description="Polar residues" evidence="1">
    <location>
        <begin position="325"/>
        <end position="342"/>
    </location>
</feature>
<evidence type="ECO:0000259" key="2">
    <source>
        <dbReference type="SMART" id="SM00666"/>
    </source>
</evidence>
<dbReference type="Proteomes" id="UP001497516">
    <property type="component" value="Chromosome 1"/>
</dbReference>
<feature type="compositionally biased region" description="Low complexity" evidence="1">
    <location>
        <begin position="234"/>
        <end position="271"/>
    </location>
</feature>
<sequence length="393" mass="43549">MSQELSGRSSTTNTIDDHQKTVSVSSSAAAGDDSASASAASSPTSRVKFLCSHGGKILLRPPDGHLKYVGGETRVIAVPRDIRFSDLMKKLKAEFESDVVLKYQVVPEDLDILVSVRTDEDLKHMLEEYYRHESEGITKFRAFLFPSNPSLLESPTPISSDPHAAEQRYIDAVNGTTYQRSGLHNSRQPSTLGRPTFSISACNSPNCGSPESNRSDTVSPEPGNFTMNGNNPLSSSKHSMSRVRSSPSLCSLNNYQQQQHSNSSSNLGSNHHQIHWPHPHYYHQQHQLHHPHSYQQQHSKPPSHDPHRLSPGLTFSGRHEMGRGPSSSSAINGHHQYYSSSRHNNNLGMGVAGNKYGYQDEHNGYSPAYNRNFDRMDSLRSSSRMGVDRGDMS</sequence>
<keyword evidence="4" id="KW-1185">Reference proteome</keyword>
<feature type="compositionally biased region" description="Basic residues" evidence="1">
    <location>
        <begin position="272"/>
        <end position="292"/>
    </location>
</feature>
<feature type="region of interest" description="Disordered" evidence="1">
    <location>
        <begin position="1"/>
        <end position="40"/>
    </location>
</feature>
<dbReference type="SUPFAM" id="SSF54277">
    <property type="entry name" value="CAD &amp; PB1 domains"/>
    <property type="match status" value="1"/>
</dbReference>
<evidence type="ECO:0000313" key="3">
    <source>
        <dbReference type="EMBL" id="CAL1352522.1"/>
    </source>
</evidence>
<dbReference type="Gene3D" id="3.10.20.90">
    <property type="entry name" value="Phosphatidylinositol 3-kinase Catalytic Subunit, Chain A, domain 1"/>
    <property type="match status" value="1"/>
</dbReference>
<dbReference type="PANTHER" id="PTHR31066">
    <property type="entry name" value="OS05G0427100 PROTEIN-RELATED"/>
    <property type="match status" value="1"/>
</dbReference>
<reference evidence="3 4" key="1">
    <citation type="submission" date="2024-04" db="EMBL/GenBank/DDBJ databases">
        <authorList>
            <person name="Fracassetti M."/>
        </authorList>
    </citation>
    <scope>NUCLEOTIDE SEQUENCE [LARGE SCALE GENOMIC DNA]</scope>
</reference>
<feature type="compositionally biased region" description="Polar residues" evidence="1">
    <location>
        <begin position="203"/>
        <end position="218"/>
    </location>
</feature>
<dbReference type="CDD" id="cd06410">
    <property type="entry name" value="PB1_UP2"/>
    <property type="match status" value="1"/>
</dbReference>
<feature type="compositionally biased region" description="Low complexity" evidence="1">
    <location>
        <begin position="22"/>
        <end position="40"/>
    </location>
</feature>
<dbReference type="SMART" id="SM00666">
    <property type="entry name" value="PB1"/>
    <property type="match status" value="1"/>
</dbReference>
<feature type="compositionally biased region" description="Polar residues" evidence="1">
    <location>
        <begin position="1"/>
        <end position="14"/>
    </location>
</feature>
<accession>A0AAV2C889</accession>
<evidence type="ECO:0000313" key="4">
    <source>
        <dbReference type="Proteomes" id="UP001497516"/>
    </source>
</evidence>
<dbReference type="InterPro" id="IPR000270">
    <property type="entry name" value="PB1_dom"/>
</dbReference>
<feature type="domain" description="PB1" evidence="2">
    <location>
        <begin position="61"/>
        <end position="147"/>
    </location>
</feature>
<protein>
    <recommendedName>
        <fullName evidence="2">PB1 domain-containing protein</fullName>
    </recommendedName>
</protein>
<dbReference type="AlphaFoldDB" id="A0AAV2C889"/>
<dbReference type="PANTHER" id="PTHR31066:SF47">
    <property type="entry name" value="PB1 DOMAIN-CONTAINING PROTEIN"/>
    <property type="match status" value="1"/>
</dbReference>
<dbReference type="Pfam" id="PF00564">
    <property type="entry name" value="PB1"/>
    <property type="match status" value="1"/>
</dbReference>
<dbReference type="InterPro" id="IPR053198">
    <property type="entry name" value="Gynoecium_Dev_Regulator"/>
</dbReference>
<feature type="region of interest" description="Disordered" evidence="1">
    <location>
        <begin position="203"/>
        <end position="342"/>
    </location>
</feature>
<proteinExistence type="predicted"/>
<name>A0AAV2C889_9ROSI</name>
<gene>
    <name evidence="3" type="ORF">LTRI10_LOCUS488</name>
</gene>
<dbReference type="EMBL" id="OZ034813">
    <property type="protein sequence ID" value="CAL1352522.1"/>
    <property type="molecule type" value="Genomic_DNA"/>
</dbReference>
<organism evidence="3 4">
    <name type="scientific">Linum trigynum</name>
    <dbReference type="NCBI Taxonomy" id="586398"/>
    <lineage>
        <taxon>Eukaryota</taxon>
        <taxon>Viridiplantae</taxon>
        <taxon>Streptophyta</taxon>
        <taxon>Embryophyta</taxon>
        <taxon>Tracheophyta</taxon>
        <taxon>Spermatophyta</taxon>
        <taxon>Magnoliopsida</taxon>
        <taxon>eudicotyledons</taxon>
        <taxon>Gunneridae</taxon>
        <taxon>Pentapetalae</taxon>
        <taxon>rosids</taxon>
        <taxon>fabids</taxon>
        <taxon>Malpighiales</taxon>
        <taxon>Linaceae</taxon>
        <taxon>Linum</taxon>
    </lineage>
</organism>
<evidence type="ECO:0000256" key="1">
    <source>
        <dbReference type="SAM" id="MobiDB-lite"/>
    </source>
</evidence>